<proteinExistence type="inferred from homology"/>
<dbReference type="Proteomes" id="UP000032809">
    <property type="component" value="Chromosome I"/>
</dbReference>
<dbReference type="Pfam" id="PF02608">
    <property type="entry name" value="Bmp"/>
    <property type="match status" value="1"/>
</dbReference>
<evidence type="ECO:0000313" key="10">
    <source>
        <dbReference type="Proteomes" id="UP000032809"/>
    </source>
</evidence>
<dbReference type="STRING" id="1006576.DTL3_0304"/>
<name>A0A0C7P061_DEFTU</name>
<organism evidence="9 10">
    <name type="scientific">Defluviitoga tunisiensis</name>
    <dbReference type="NCBI Taxonomy" id="1006576"/>
    <lineage>
        <taxon>Bacteria</taxon>
        <taxon>Thermotogati</taxon>
        <taxon>Thermotogota</taxon>
        <taxon>Thermotogae</taxon>
        <taxon>Petrotogales</taxon>
        <taxon>Petrotogaceae</taxon>
        <taxon>Defluviitoga</taxon>
    </lineage>
</organism>
<dbReference type="AlphaFoldDB" id="A0A0C7P061"/>
<dbReference type="GO" id="GO:0005886">
    <property type="term" value="C:plasma membrane"/>
    <property type="evidence" value="ECO:0007669"/>
    <property type="project" value="UniProtKB-SubCell"/>
</dbReference>
<dbReference type="InterPro" id="IPR050957">
    <property type="entry name" value="BMP_lipoprotein"/>
</dbReference>
<keyword evidence="6 9" id="KW-0449">Lipoprotein</keyword>
<dbReference type="Gene3D" id="3.40.50.2300">
    <property type="match status" value="2"/>
</dbReference>
<evidence type="ECO:0000256" key="6">
    <source>
        <dbReference type="ARBA" id="ARBA00023288"/>
    </source>
</evidence>
<evidence type="ECO:0000256" key="4">
    <source>
        <dbReference type="ARBA" id="ARBA00022729"/>
    </source>
</evidence>
<keyword evidence="5" id="KW-0472">Membrane</keyword>
<feature type="chain" id="PRO_5002208289" evidence="7">
    <location>
        <begin position="21"/>
        <end position="331"/>
    </location>
</feature>
<dbReference type="PANTHER" id="PTHR34296:SF2">
    <property type="entry name" value="ABC TRANSPORTER GUANOSINE-BINDING PROTEIN NUPN"/>
    <property type="match status" value="1"/>
</dbReference>
<evidence type="ECO:0000313" key="9">
    <source>
        <dbReference type="EMBL" id="CEP77635.1"/>
    </source>
</evidence>
<dbReference type="PANTHER" id="PTHR34296">
    <property type="entry name" value="TRANSCRIPTIONAL ACTIVATOR PROTEIN MED"/>
    <property type="match status" value="1"/>
</dbReference>
<evidence type="ECO:0000256" key="3">
    <source>
        <dbReference type="ARBA" id="ARBA00022475"/>
    </source>
</evidence>
<reference evidence="10" key="1">
    <citation type="submission" date="2014-11" db="EMBL/GenBank/DDBJ databases">
        <authorList>
            <person name="Wibberg D."/>
        </authorList>
    </citation>
    <scope>NUCLEOTIDE SEQUENCE [LARGE SCALE GENOMIC DNA]</scope>
    <source>
        <strain evidence="10">L3</strain>
    </source>
</reference>
<dbReference type="HOGENOM" id="CLU_038813_0_1_0"/>
<dbReference type="EMBL" id="LN824141">
    <property type="protein sequence ID" value="CEP77635.1"/>
    <property type="molecule type" value="Genomic_DNA"/>
</dbReference>
<comment type="subcellular location">
    <subcellularLocation>
        <location evidence="1">Cell membrane</location>
        <topology evidence="1">Lipid-anchor</topology>
    </subcellularLocation>
</comment>
<comment type="similarity">
    <text evidence="2">Belongs to the BMP lipoprotein family.</text>
</comment>
<sequence length="331" mass="36639">MKKSFFIVCLVILFSMTIFSAPKKVAYVINGSLGDQSFYDSGYEGIKKLEKDYDVETKLMECNFDPSLYYPNLMTAARWADVVFVISYGFEEELKSIAEMFPNKIFVNIDTVVEDDKKIISNVDFIEEEGSFMAGVVAGIVTTMTELPGINPEKLIGAVGGDDDIVIRSFVYGYDQGAKYVDPEIQVKTIYVGTWDDPVKGKQAALQLYSQGVDVIFQIASLTGAGVIQAAQEVGKYAIGVDSNQNSLAPGHVITSMLKEVGKSIEFVFKQIIDGTYKPGTLYKLGLKEEAVGLAIDEYTYQILPNETVEKILGIQKDVIEGKITVKEYRE</sequence>
<dbReference type="CDD" id="cd19964">
    <property type="entry name" value="PBP1_BMP-like"/>
    <property type="match status" value="1"/>
</dbReference>
<keyword evidence="3" id="KW-1003">Cell membrane</keyword>
<dbReference type="RefSeq" id="WP_045087227.1">
    <property type="nucleotide sequence ID" value="NZ_LN824141.1"/>
</dbReference>
<evidence type="ECO:0000256" key="5">
    <source>
        <dbReference type="ARBA" id="ARBA00023136"/>
    </source>
</evidence>
<accession>A0A0C7P061</accession>
<evidence type="ECO:0000259" key="8">
    <source>
        <dbReference type="Pfam" id="PF02608"/>
    </source>
</evidence>
<dbReference type="SUPFAM" id="SSF53822">
    <property type="entry name" value="Periplasmic binding protein-like I"/>
    <property type="match status" value="1"/>
</dbReference>
<dbReference type="InterPro" id="IPR003760">
    <property type="entry name" value="PnrA-like"/>
</dbReference>
<evidence type="ECO:0000256" key="7">
    <source>
        <dbReference type="SAM" id="SignalP"/>
    </source>
</evidence>
<dbReference type="PATRIC" id="fig|1006576.9.peg.301"/>
<keyword evidence="4 7" id="KW-0732">Signal</keyword>
<dbReference type="InterPro" id="IPR028082">
    <property type="entry name" value="Peripla_BP_I"/>
</dbReference>
<keyword evidence="10" id="KW-1185">Reference proteome</keyword>
<dbReference type="OrthoDB" id="9769871at2"/>
<feature type="signal peptide" evidence="7">
    <location>
        <begin position="1"/>
        <end position="20"/>
    </location>
</feature>
<protein>
    <submittedName>
        <fullName evidence="9">Basic membrane lipoprotein</fullName>
    </submittedName>
</protein>
<evidence type="ECO:0000256" key="1">
    <source>
        <dbReference type="ARBA" id="ARBA00004193"/>
    </source>
</evidence>
<gene>
    <name evidence="9" type="ORF">DTL3_0304</name>
</gene>
<evidence type="ECO:0000256" key="2">
    <source>
        <dbReference type="ARBA" id="ARBA00008610"/>
    </source>
</evidence>
<feature type="domain" description="ABC transporter substrate-binding protein PnrA-like" evidence="8">
    <location>
        <begin position="23"/>
        <end position="328"/>
    </location>
</feature>
<dbReference type="KEGG" id="dtn:DTL3_0304"/>